<dbReference type="AlphaFoldDB" id="A0A0B4XC30"/>
<organism evidence="1 2">
    <name type="scientific">Rhizobium gallicum bv. gallicum R602sp</name>
    <dbReference type="NCBI Taxonomy" id="1041138"/>
    <lineage>
        <taxon>Bacteria</taxon>
        <taxon>Pseudomonadati</taxon>
        <taxon>Pseudomonadota</taxon>
        <taxon>Alphaproteobacteria</taxon>
        <taxon>Hyphomicrobiales</taxon>
        <taxon>Rhizobiaceae</taxon>
        <taxon>Rhizobium/Agrobacterium group</taxon>
        <taxon>Rhizobium</taxon>
    </lineage>
</organism>
<dbReference type="KEGG" id="rga:RGR602_PC00025"/>
<name>A0A0B4XC30_9HYPH</name>
<protein>
    <submittedName>
        <fullName evidence="1">Uncharacterized protein</fullName>
    </submittedName>
</protein>
<accession>A0A0B4XC30</accession>
<evidence type="ECO:0000313" key="1">
    <source>
        <dbReference type="EMBL" id="AJD44072.1"/>
    </source>
</evidence>
<keyword evidence="2" id="KW-1185">Reference proteome</keyword>
<dbReference type="Proteomes" id="UP000031368">
    <property type="component" value="Plasmid pRgalR602c"/>
</dbReference>
<dbReference type="EMBL" id="CP006880">
    <property type="protein sequence ID" value="AJD44072.1"/>
    <property type="molecule type" value="Genomic_DNA"/>
</dbReference>
<proteinExistence type="predicted"/>
<reference evidence="1 2" key="1">
    <citation type="submission" date="2013-11" db="EMBL/GenBank/DDBJ databases">
        <title>Complete genome sequence of Rhizobium gallicum bv. gallicum R602.</title>
        <authorList>
            <person name="Bustos P."/>
            <person name="Santamaria R.I."/>
            <person name="Lozano L."/>
            <person name="Acosta J.L."/>
            <person name="Ormeno-Orrillo E."/>
            <person name="Rogel M.A."/>
            <person name="Romero D."/>
            <person name="Cevallos M.A."/>
            <person name="Martinez-Romero E."/>
            <person name="Gonzalez V."/>
        </authorList>
    </citation>
    <scope>NUCLEOTIDE SEQUENCE [LARGE SCALE GENOMIC DNA]</scope>
    <source>
        <strain evidence="1 2">R602</strain>
        <plasmid evidence="1 2">pRgalR602c</plasmid>
    </source>
</reference>
<dbReference type="HOGENOM" id="CLU_2737250_0_0_5"/>
<evidence type="ECO:0000313" key="2">
    <source>
        <dbReference type="Proteomes" id="UP000031368"/>
    </source>
</evidence>
<gene>
    <name evidence="1" type="ORF">RGR602_PC00025</name>
</gene>
<geneLocation type="plasmid" evidence="1 2">
    <name>pRgalR602c</name>
</geneLocation>
<sequence length="71" mass="7805">MATPNWESDYLASDPQYHASAASRAFSCRVGLGDLKAHLDTQRSIEVGEWQLFMPADVKKTLDAPALAVVR</sequence>
<keyword evidence="1" id="KW-0614">Plasmid</keyword>